<name>A0A1M5F9W4_9ALTE</name>
<keyword evidence="1" id="KW-0255">Endonuclease</keyword>
<keyword evidence="1" id="KW-0540">Nuclease</keyword>
<dbReference type="EMBL" id="FQWD01000001">
    <property type="protein sequence ID" value="SHF87861.1"/>
    <property type="molecule type" value="Genomic_DNA"/>
</dbReference>
<proteinExistence type="predicted"/>
<dbReference type="STRING" id="634436.SAMN05216361_0727"/>
<dbReference type="AlphaFoldDB" id="A0A1M5F9W4"/>
<dbReference type="Proteomes" id="UP000184520">
    <property type="component" value="Unassembled WGS sequence"/>
</dbReference>
<dbReference type="GO" id="GO:0004519">
    <property type="term" value="F:endonuclease activity"/>
    <property type="evidence" value="ECO:0007669"/>
    <property type="project" value="UniProtKB-KW"/>
</dbReference>
<reference evidence="2" key="1">
    <citation type="submission" date="2016-11" db="EMBL/GenBank/DDBJ databases">
        <authorList>
            <person name="Varghese N."/>
            <person name="Submissions S."/>
        </authorList>
    </citation>
    <scope>NUCLEOTIDE SEQUENCE [LARGE SCALE GENOMIC DNA]</scope>
    <source>
        <strain evidence="2">CGMCC 1.8995</strain>
    </source>
</reference>
<sequence>MDCKKVKKQKADTCACCGRTTYLTFHHLIPRKMHRRPHFKKHYSKAELAAGVMVCRQCHNGIHKFYNEMVLAKQLNTLPLLLSDPTLSAHFAWVSRQKVRVCR</sequence>
<evidence type="ECO:0000313" key="1">
    <source>
        <dbReference type="EMBL" id="SHF87861.1"/>
    </source>
</evidence>
<accession>A0A1M5F9W4</accession>
<dbReference type="PANTHER" id="PTHR37827:SF1">
    <property type="entry name" value="HNH DOMAIN-CONTAINING PROTEIN"/>
    <property type="match status" value="1"/>
</dbReference>
<keyword evidence="2" id="KW-1185">Reference proteome</keyword>
<gene>
    <name evidence="1" type="ORF">SAMN05216361_0727</name>
</gene>
<protein>
    <submittedName>
        <fullName evidence="1">HNH endonuclease</fullName>
    </submittedName>
</protein>
<keyword evidence="1" id="KW-0378">Hydrolase</keyword>
<evidence type="ECO:0000313" key="2">
    <source>
        <dbReference type="Proteomes" id="UP000184520"/>
    </source>
</evidence>
<organism evidence="1 2">
    <name type="scientific">Marisediminitalea aggregata</name>
    <dbReference type="NCBI Taxonomy" id="634436"/>
    <lineage>
        <taxon>Bacteria</taxon>
        <taxon>Pseudomonadati</taxon>
        <taxon>Pseudomonadota</taxon>
        <taxon>Gammaproteobacteria</taxon>
        <taxon>Alteromonadales</taxon>
        <taxon>Alteromonadaceae</taxon>
        <taxon>Marisediminitalea</taxon>
    </lineage>
</organism>
<dbReference type="PANTHER" id="PTHR37827">
    <property type="entry name" value="TUDOR DOMAIN-CONTAINING PROTEIN"/>
    <property type="match status" value="1"/>
</dbReference>